<evidence type="ECO:0000256" key="2">
    <source>
        <dbReference type="ARBA" id="ARBA00022840"/>
    </source>
</evidence>
<dbReference type="RefSeq" id="XP_073559460.1">
    <property type="nucleotide sequence ID" value="XM_073701569.1"/>
</dbReference>
<name>A0ABY2H5Q3_9HYPO</name>
<organism evidence="5 6">
    <name type="scientific">Trichoderma ghanense</name>
    <dbReference type="NCBI Taxonomy" id="65468"/>
    <lineage>
        <taxon>Eukaryota</taxon>
        <taxon>Fungi</taxon>
        <taxon>Dikarya</taxon>
        <taxon>Ascomycota</taxon>
        <taxon>Pezizomycotina</taxon>
        <taxon>Sordariomycetes</taxon>
        <taxon>Hypocreomycetidae</taxon>
        <taxon>Hypocreales</taxon>
        <taxon>Hypocreaceae</taxon>
        <taxon>Trichoderma</taxon>
    </lineage>
</organism>
<protein>
    <submittedName>
        <fullName evidence="5">Cyclin-dependent kinase 2</fullName>
    </submittedName>
</protein>
<dbReference type="Gene3D" id="1.10.510.10">
    <property type="entry name" value="Transferase(Phosphotransferase) domain 1"/>
    <property type="match status" value="1"/>
</dbReference>
<keyword evidence="1" id="KW-0547">Nucleotide-binding</keyword>
<proteinExistence type="predicted"/>
<evidence type="ECO:0000256" key="3">
    <source>
        <dbReference type="SAM" id="MobiDB-lite"/>
    </source>
</evidence>
<dbReference type="Proteomes" id="UP001642720">
    <property type="component" value="Unassembled WGS sequence"/>
</dbReference>
<dbReference type="Pfam" id="PF00069">
    <property type="entry name" value="Pkinase"/>
    <property type="match status" value="1"/>
</dbReference>
<dbReference type="InterPro" id="IPR000719">
    <property type="entry name" value="Prot_kinase_dom"/>
</dbReference>
<accession>A0ABY2H5Q3</accession>
<feature type="domain" description="Protein kinase" evidence="4">
    <location>
        <begin position="351"/>
        <end position="639"/>
    </location>
</feature>
<evidence type="ECO:0000256" key="1">
    <source>
        <dbReference type="ARBA" id="ARBA00022741"/>
    </source>
</evidence>
<dbReference type="PROSITE" id="PS50011">
    <property type="entry name" value="PROTEIN_KINASE_DOM"/>
    <property type="match status" value="1"/>
</dbReference>
<dbReference type="EMBL" id="PPTA01000005">
    <property type="protein sequence ID" value="TFB03259.1"/>
    <property type="molecule type" value="Genomic_DNA"/>
</dbReference>
<keyword evidence="2" id="KW-0067">ATP-binding</keyword>
<keyword evidence="5" id="KW-0808">Transferase</keyword>
<reference evidence="5 6" key="1">
    <citation type="submission" date="2018-01" db="EMBL/GenBank/DDBJ databases">
        <title>Genome characterization of the sugarcane-associated fungus Trichoderma ghanense CCMA-1212 and their application in lignocelulose bioconversion.</title>
        <authorList>
            <person name="Steindorff A.S."/>
            <person name="Mendes T.D."/>
            <person name="Vilela E.S.D."/>
            <person name="Rodrigues D.S."/>
            <person name="Formighieri E.F."/>
            <person name="Melo I.S."/>
            <person name="Favaro L.C.L."/>
        </authorList>
    </citation>
    <scope>NUCLEOTIDE SEQUENCE [LARGE SCALE GENOMIC DNA]</scope>
    <source>
        <strain evidence="5 6">CCMA-1212</strain>
    </source>
</reference>
<gene>
    <name evidence="5" type="ORF">CCMA1212_004254</name>
</gene>
<dbReference type="SUPFAM" id="SSF56112">
    <property type="entry name" value="Protein kinase-like (PK-like)"/>
    <property type="match status" value="1"/>
</dbReference>
<dbReference type="PANTHER" id="PTHR24346:SF30">
    <property type="entry name" value="MATERNAL EMBRYONIC LEUCINE ZIPPER KINASE"/>
    <property type="match status" value="1"/>
</dbReference>
<dbReference type="GO" id="GO:0016301">
    <property type="term" value="F:kinase activity"/>
    <property type="evidence" value="ECO:0007669"/>
    <property type="project" value="UniProtKB-KW"/>
</dbReference>
<sequence length="653" mass="72188">MPSSDFGEEAFVAASWPISDQSTPAESYVDGASEAPNIQIVKSQIEIPGAQTTKYHTSTAQIGPHAAQPPEAIIARASEAPAQIPTVHTESHGSALQIGPLDTTTASRRPENANAFDLDELSKALVEESRSRPDARLVVTCPPDISLALAKDSAVTPLQPVLGNYLVFAITQSYDKPTFEVHLPYRQIAPEAGSPFHGPNCQVIYNPTNDTCSFVHYVILENGERILLTNMDDPHARIPVRRGQSCVLSIGFWRACATIGGRDDASEYDLAYILVLERKFNVTVCPGPEMRVRKRGAPETIEDGERSLKRRKTQHFLQIGIGVRPDPTQSISKANKRGSAITPRQIICRARTSILDLDDGYVASILEAFKGGMQPYELRQRWRYMDNQDVSISISRHSRIRKDIAVKVFLHDRLGSDLQQVAQAWTREKTILQPMNHEHIVKLKGFDARMLAIYYKFLPPSLARGTWSSLQAHDAEIVLCQISSALAYLAARNIVHNNIQPANIAYSGDQAVLFNFELASPSGAKVGGSSPWYLPPEFRQGCICSPAADVWALGLTMLYLLGKMSLPGDKEAHDVHRGRGTGNDAEKEWRGRIKCIAECKAKLNRDDAVESLVFRMLDENAVLRIKAADIESALRRRYVKGKLKPESLLPVNT</sequence>
<feature type="region of interest" description="Disordered" evidence="3">
    <location>
        <begin position="86"/>
        <end position="108"/>
    </location>
</feature>
<dbReference type="GeneID" id="300576019"/>
<keyword evidence="6" id="KW-1185">Reference proteome</keyword>
<comment type="caution">
    <text evidence="5">The sequence shown here is derived from an EMBL/GenBank/DDBJ whole genome shotgun (WGS) entry which is preliminary data.</text>
</comment>
<evidence type="ECO:0000313" key="5">
    <source>
        <dbReference type="EMBL" id="TFB03259.1"/>
    </source>
</evidence>
<dbReference type="PANTHER" id="PTHR24346">
    <property type="entry name" value="MAP/MICROTUBULE AFFINITY-REGULATING KINASE"/>
    <property type="match status" value="1"/>
</dbReference>
<keyword evidence="5" id="KW-0418">Kinase</keyword>
<dbReference type="InterPro" id="IPR011009">
    <property type="entry name" value="Kinase-like_dom_sf"/>
</dbReference>
<evidence type="ECO:0000259" key="4">
    <source>
        <dbReference type="PROSITE" id="PS50011"/>
    </source>
</evidence>
<evidence type="ECO:0000313" key="6">
    <source>
        <dbReference type="Proteomes" id="UP001642720"/>
    </source>
</evidence>